<evidence type="ECO:0000256" key="6">
    <source>
        <dbReference type="ARBA" id="ARBA00023136"/>
    </source>
</evidence>
<dbReference type="InterPro" id="IPR050277">
    <property type="entry name" value="Sodium:Solute_Symporter"/>
</dbReference>
<evidence type="ECO:0000256" key="2">
    <source>
        <dbReference type="ARBA" id="ARBA00006434"/>
    </source>
</evidence>
<protein>
    <recommendedName>
        <fullName evidence="11">Sodium:solute symporter family protein</fullName>
    </recommendedName>
</protein>
<reference evidence="9 10" key="1">
    <citation type="submission" date="2016-10" db="EMBL/GenBank/DDBJ databases">
        <title>Complete Genome Sequence of Peptococcaceae strain DCMF.</title>
        <authorList>
            <person name="Edwards R.J."/>
            <person name="Holland S.I."/>
            <person name="Deshpande N.P."/>
            <person name="Wong Y.K."/>
            <person name="Ertan H."/>
            <person name="Manefield M."/>
            <person name="Russell T.L."/>
            <person name="Lee M.J."/>
        </authorList>
    </citation>
    <scope>NUCLEOTIDE SEQUENCE [LARGE SCALE GENOMIC DNA]</scope>
    <source>
        <strain evidence="9 10">DCMF</strain>
    </source>
</reference>
<feature type="transmembrane region" description="Helical" evidence="8">
    <location>
        <begin position="43"/>
        <end position="70"/>
    </location>
</feature>
<evidence type="ECO:0000256" key="4">
    <source>
        <dbReference type="ARBA" id="ARBA00022692"/>
    </source>
</evidence>
<dbReference type="GO" id="GO:0005886">
    <property type="term" value="C:plasma membrane"/>
    <property type="evidence" value="ECO:0007669"/>
    <property type="project" value="TreeGrafter"/>
</dbReference>
<name>A0A3G1KQY4_FORW1</name>
<accession>A0A3G1KQY4</accession>
<feature type="transmembrane region" description="Helical" evidence="8">
    <location>
        <begin position="6"/>
        <end position="23"/>
    </location>
</feature>
<evidence type="ECO:0000256" key="7">
    <source>
        <dbReference type="RuleBase" id="RU362091"/>
    </source>
</evidence>
<keyword evidence="3" id="KW-0813">Transport</keyword>
<keyword evidence="10" id="KW-1185">Reference proteome</keyword>
<dbReference type="InterPro" id="IPR001734">
    <property type="entry name" value="Na/solute_symporter"/>
</dbReference>
<dbReference type="Gene3D" id="1.20.1730.10">
    <property type="entry name" value="Sodium/glucose cotransporter"/>
    <property type="match status" value="1"/>
</dbReference>
<dbReference type="EMBL" id="CP017634">
    <property type="protein sequence ID" value="ATW24871.1"/>
    <property type="molecule type" value="Genomic_DNA"/>
</dbReference>
<dbReference type="PROSITE" id="PS50283">
    <property type="entry name" value="NA_SOLUT_SYMP_3"/>
    <property type="match status" value="1"/>
</dbReference>
<evidence type="ECO:0000256" key="8">
    <source>
        <dbReference type="SAM" id="Phobius"/>
    </source>
</evidence>
<evidence type="ECO:0000313" key="9">
    <source>
        <dbReference type="EMBL" id="ATW24871.1"/>
    </source>
</evidence>
<dbReference type="InterPro" id="IPR038377">
    <property type="entry name" value="Na/Glc_symporter_sf"/>
</dbReference>
<dbReference type="GO" id="GO:0022857">
    <property type="term" value="F:transmembrane transporter activity"/>
    <property type="evidence" value="ECO:0007669"/>
    <property type="project" value="InterPro"/>
</dbReference>
<feature type="transmembrane region" description="Helical" evidence="8">
    <location>
        <begin position="408"/>
        <end position="428"/>
    </location>
</feature>
<gene>
    <name evidence="9" type="ORF">DCMF_08895</name>
</gene>
<dbReference type="KEGG" id="fwa:DCMF_08895"/>
<feature type="transmembrane region" description="Helical" evidence="8">
    <location>
        <begin position="434"/>
        <end position="458"/>
    </location>
</feature>
<comment type="similarity">
    <text evidence="2 7">Belongs to the sodium:solute symporter (SSF) (TC 2.A.21) family.</text>
</comment>
<evidence type="ECO:0000256" key="5">
    <source>
        <dbReference type="ARBA" id="ARBA00022989"/>
    </source>
</evidence>
<dbReference type="AlphaFoldDB" id="A0A3G1KQY4"/>
<dbReference type="PANTHER" id="PTHR48086">
    <property type="entry name" value="SODIUM/PROLINE SYMPORTER-RELATED"/>
    <property type="match status" value="1"/>
</dbReference>
<keyword evidence="4 8" id="KW-0812">Transmembrane</keyword>
<sequence length="476" mass="50904">MQSTIMIMAMVAFFAIYIIIGRITQRKVKTSEDFHIAGREMGFLPTALSTAATDMAVSGVIGICGLAYSVGIAGGLWGWVAIPPFIILGIFVVGRLRIANLTTGSEFLERRYNPTLRTVAAILHIISIGVGITAETLAVSYVMNTMTGLSQTFCVLITTVVFVAYAVMGGLRAVEYADVLQFFILMFSIIVALPYCLKAVGGWSTVESTLPASAFDIGALGISEPLGWIALCFILYGTNQHYLQRIFAAKNPTVARNAFLFTAGAWLVFGIIDAMIGMCASILFPGLENADLAYTYVLRDVVPFGVSILAMAGLFAAAMSTADSCLTACSTMFTVDIYKRLIKKDAKDAHYLMVTRIATAAVAGISLTMSFFMSNVIEVLVLSSLIYGAGILFPLLVGLFWKRGNAAGAISGFIVGSIMALVSNFWIYGQVPGLFGLIYPNICGALASLVVYVVVSLLTAPPGQEKLEVVSSFEAF</sequence>
<feature type="transmembrane region" description="Helical" evidence="8">
    <location>
        <begin position="258"/>
        <end position="284"/>
    </location>
</feature>
<dbReference type="RefSeq" id="WP_148134104.1">
    <property type="nucleotide sequence ID" value="NZ_CP017634.1"/>
</dbReference>
<keyword evidence="5 8" id="KW-1133">Transmembrane helix</keyword>
<evidence type="ECO:0000313" key="10">
    <source>
        <dbReference type="Proteomes" id="UP000323521"/>
    </source>
</evidence>
<feature type="transmembrane region" description="Helical" evidence="8">
    <location>
        <begin position="149"/>
        <end position="167"/>
    </location>
</feature>
<dbReference type="OrthoDB" id="9766407at2"/>
<dbReference type="PANTHER" id="PTHR48086:SF7">
    <property type="entry name" value="SODIUM-SOLUTE SYMPORTER-RELATED"/>
    <property type="match status" value="1"/>
</dbReference>
<keyword evidence="6 8" id="KW-0472">Membrane</keyword>
<evidence type="ECO:0000256" key="1">
    <source>
        <dbReference type="ARBA" id="ARBA00004141"/>
    </source>
</evidence>
<evidence type="ECO:0008006" key="11">
    <source>
        <dbReference type="Google" id="ProtNLM"/>
    </source>
</evidence>
<dbReference type="Pfam" id="PF00474">
    <property type="entry name" value="SSF"/>
    <property type="match status" value="1"/>
</dbReference>
<feature type="transmembrane region" description="Helical" evidence="8">
    <location>
        <begin position="179"/>
        <end position="197"/>
    </location>
</feature>
<feature type="transmembrane region" description="Helical" evidence="8">
    <location>
        <begin position="304"/>
        <end position="329"/>
    </location>
</feature>
<dbReference type="Proteomes" id="UP000323521">
    <property type="component" value="Chromosome"/>
</dbReference>
<organism evidence="9 10">
    <name type="scientific">Formimonas warabiya</name>
    <dbReference type="NCBI Taxonomy" id="1761012"/>
    <lineage>
        <taxon>Bacteria</taxon>
        <taxon>Bacillati</taxon>
        <taxon>Bacillota</taxon>
        <taxon>Clostridia</taxon>
        <taxon>Eubacteriales</taxon>
        <taxon>Peptococcaceae</taxon>
        <taxon>Candidatus Formimonas</taxon>
    </lineage>
</organism>
<feature type="transmembrane region" description="Helical" evidence="8">
    <location>
        <begin position="76"/>
        <end position="98"/>
    </location>
</feature>
<evidence type="ECO:0000256" key="3">
    <source>
        <dbReference type="ARBA" id="ARBA00022448"/>
    </source>
</evidence>
<dbReference type="CDD" id="cd10322">
    <property type="entry name" value="SLC5sbd"/>
    <property type="match status" value="1"/>
</dbReference>
<feature type="transmembrane region" description="Helical" evidence="8">
    <location>
        <begin position="350"/>
        <end position="373"/>
    </location>
</feature>
<proteinExistence type="inferred from homology"/>
<feature type="transmembrane region" description="Helical" evidence="8">
    <location>
        <begin position="217"/>
        <end position="237"/>
    </location>
</feature>
<comment type="subcellular location">
    <subcellularLocation>
        <location evidence="1">Membrane</location>
        <topology evidence="1">Multi-pass membrane protein</topology>
    </subcellularLocation>
</comment>
<dbReference type="NCBIfam" id="TIGR00813">
    <property type="entry name" value="sss"/>
    <property type="match status" value="1"/>
</dbReference>
<feature type="transmembrane region" description="Helical" evidence="8">
    <location>
        <begin position="119"/>
        <end position="143"/>
    </location>
</feature>
<feature type="transmembrane region" description="Helical" evidence="8">
    <location>
        <begin position="379"/>
        <end position="401"/>
    </location>
</feature>